<dbReference type="PROSITE" id="PS00950">
    <property type="entry name" value="BACTERIAL_OPSIN_1"/>
    <property type="match status" value="1"/>
</dbReference>
<dbReference type="KEGG" id="cmp:Cha6605_1451"/>
<dbReference type="GO" id="GO:0009881">
    <property type="term" value="F:photoreceptor activity"/>
    <property type="evidence" value="ECO:0007669"/>
    <property type="project" value="UniProtKB-KW"/>
</dbReference>
<dbReference type="HOGENOM" id="CLU_054785_5_0_3"/>
<proteinExistence type="inferred from homology"/>
<keyword evidence="7 11" id="KW-1133">Transmembrane helix</keyword>
<dbReference type="Gene3D" id="1.20.1070.10">
    <property type="entry name" value="Rhodopsin 7-helix transmembrane proteins"/>
    <property type="match status" value="1"/>
</dbReference>
<dbReference type="Pfam" id="PF01036">
    <property type="entry name" value="Bac_rhodopsin"/>
    <property type="match status" value="1"/>
</dbReference>
<evidence type="ECO:0000313" key="13">
    <source>
        <dbReference type="Proteomes" id="UP000010366"/>
    </source>
</evidence>
<evidence type="ECO:0000256" key="8">
    <source>
        <dbReference type="ARBA" id="ARBA00022991"/>
    </source>
</evidence>
<evidence type="ECO:0000256" key="6">
    <source>
        <dbReference type="ARBA" id="ARBA00022925"/>
    </source>
</evidence>
<organism evidence="12 13">
    <name type="scientific">Chamaesiphon minutus (strain ATCC 27169 / PCC 6605)</name>
    <dbReference type="NCBI Taxonomy" id="1173020"/>
    <lineage>
        <taxon>Bacteria</taxon>
        <taxon>Bacillati</taxon>
        <taxon>Cyanobacteriota</taxon>
        <taxon>Cyanophyceae</taxon>
        <taxon>Gomontiellales</taxon>
        <taxon>Chamaesiphonaceae</taxon>
        <taxon>Chamaesiphon</taxon>
    </lineage>
</organism>
<evidence type="ECO:0000256" key="3">
    <source>
        <dbReference type="ARBA" id="ARBA00022543"/>
    </source>
</evidence>
<keyword evidence="4" id="KW-0716">Sensory transduction</keyword>
<protein>
    <submittedName>
        <fullName evidence="12">Bacteriorhodopsin</fullName>
    </submittedName>
</protein>
<dbReference type="SUPFAM" id="SSF81321">
    <property type="entry name" value="Family A G protein-coupled receptor-like"/>
    <property type="match status" value="1"/>
</dbReference>
<keyword evidence="6" id="KW-0681">Retinal protein</keyword>
<dbReference type="GO" id="GO:0016020">
    <property type="term" value="C:membrane"/>
    <property type="evidence" value="ECO:0007669"/>
    <property type="project" value="UniProtKB-SubCell"/>
</dbReference>
<accession>K9UDV6</accession>
<evidence type="ECO:0000256" key="10">
    <source>
        <dbReference type="ARBA" id="ARBA00023170"/>
    </source>
</evidence>
<feature type="transmembrane region" description="Helical" evidence="11">
    <location>
        <begin position="74"/>
        <end position="92"/>
    </location>
</feature>
<feature type="transmembrane region" description="Helical" evidence="11">
    <location>
        <begin position="130"/>
        <end position="150"/>
    </location>
</feature>
<evidence type="ECO:0000256" key="2">
    <source>
        <dbReference type="ARBA" id="ARBA00008130"/>
    </source>
</evidence>
<comment type="similarity">
    <text evidence="2">Belongs to the archaeal/bacterial/fungal opsin family.</text>
</comment>
<dbReference type="eggNOG" id="COG5524">
    <property type="taxonomic scope" value="Bacteria"/>
</dbReference>
<dbReference type="AlphaFoldDB" id="K9UDV6"/>
<keyword evidence="5 11" id="KW-0812">Transmembrane</keyword>
<dbReference type="InterPro" id="IPR018229">
    <property type="entry name" value="Rhodopsin_retinal_BS"/>
</dbReference>
<dbReference type="PATRIC" id="fig|1173020.3.peg.1678"/>
<dbReference type="GO" id="GO:0005216">
    <property type="term" value="F:monoatomic ion channel activity"/>
    <property type="evidence" value="ECO:0007669"/>
    <property type="project" value="InterPro"/>
</dbReference>
<feature type="transmembrane region" description="Helical" evidence="11">
    <location>
        <begin position="171"/>
        <end position="193"/>
    </location>
</feature>
<evidence type="ECO:0000256" key="5">
    <source>
        <dbReference type="ARBA" id="ARBA00022692"/>
    </source>
</evidence>
<evidence type="ECO:0000256" key="4">
    <source>
        <dbReference type="ARBA" id="ARBA00022606"/>
    </source>
</evidence>
<feature type="transmembrane region" description="Helical" evidence="11">
    <location>
        <begin position="99"/>
        <end position="118"/>
    </location>
</feature>
<dbReference type="PRINTS" id="PR00251">
    <property type="entry name" value="BACTRLOPSIN"/>
</dbReference>
<dbReference type="GO" id="GO:0007602">
    <property type="term" value="P:phototransduction"/>
    <property type="evidence" value="ECO:0007669"/>
    <property type="project" value="UniProtKB-KW"/>
</dbReference>
<feature type="transmembrane region" description="Helical" evidence="11">
    <location>
        <begin position="199"/>
        <end position="218"/>
    </location>
</feature>
<keyword evidence="9 11" id="KW-0472">Membrane</keyword>
<keyword evidence="13" id="KW-1185">Reference proteome</keyword>
<feature type="transmembrane region" description="Helical" evidence="11">
    <location>
        <begin position="6"/>
        <end position="25"/>
    </location>
</feature>
<dbReference type="EMBL" id="CP003600">
    <property type="protein sequence ID" value="AFY92621.1"/>
    <property type="molecule type" value="Genomic_DNA"/>
</dbReference>
<dbReference type="SMART" id="SM01021">
    <property type="entry name" value="Bac_rhodopsin"/>
    <property type="match status" value="1"/>
</dbReference>
<feature type="transmembrane region" description="Helical" evidence="11">
    <location>
        <begin position="37"/>
        <end position="54"/>
    </location>
</feature>
<name>K9UDV6_CHAP6</name>
<dbReference type="InterPro" id="IPR001425">
    <property type="entry name" value="Arc/bac/fun_rhodopsins"/>
</dbReference>
<evidence type="ECO:0000256" key="7">
    <source>
        <dbReference type="ARBA" id="ARBA00022989"/>
    </source>
</evidence>
<evidence type="ECO:0000313" key="12">
    <source>
        <dbReference type="EMBL" id="AFY92621.1"/>
    </source>
</evidence>
<dbReference type="PANTHER" id="PTHR28286:SF2">
    <property type="entry name" value="BACTERIORHODOPSIN _OPSIN, NOPA (EUROFUNG)"/>
    <property type="match status" value="1"/>
</dbReference>
<keyword evidence="3" id="KW-0600">Photoreceptor protein</keyword>
<dbReference type="STRING" id="1173020.Cha6605_1451"/>
<evidence type="ECO:0000256" key="9">
    <source>
        <dbReference type="ARBA" id="ARBA00023136"/>
    </source>
</evidence>
<sequence length="308" mass="34734">MNLQTTLHWLYVAGMTIGALHFWSLSRNPKGVPQSEYLVAIFIPIWSGLAYMSMALGQGKVEVAGRIVHYARYIDWMVTTPLLLLTLAWTAMQFIKKDWTLIGFLMSTQIVVITTGLIADLSSQNWVRYLWYICGTAAFLVVLWGIWVPLRAKARGQGSELATLYQKLTTYFTVLWIGYPVVWMIGPSGVGLVNQDIDTLLFCILPFFSKVGFSFLDLHGLRGLQNRQSETGFVGEASRNENRAAVGVASPLENRVLHFLGVVNGLLPASGASRSQTRRRSPEWQLVRSRSNYRSRIYLYIKESTDND</sequence>
<evidence type="ECO:0000256" key="11">
    <source>
        <dbReference type="SAM" id="Phobius"/>
    </source>
</evidence>
<dbReference type="RefSeq" id="WP_015158801.1">
    <property type="nucleotide sequence ID" value="NC_019697.1"/>
</dbReference>
<gene>
    <name evidence="12" type="ORF">Cha6605_1451</name>
</gene>
<keyword evidence="10" id="KW-0675">Receptor</keyword>
<comment type="subcellular location">
    <subcellularLocation>
        <location evidence="1">Membrane</location>
        <topology evidence="1">Multi-pass membrane protein</topology>
    </subcellularLocation>
</comment>
<dbReference type="Proteomes" id="UP000010366">
    <property type="component" value="Chromosome"/>
</dbReference>
<evidence type="ECO:0000256" key="1">
    <source>
        <dbReference type="ARBA" id="ARBA00004141"/>
    </source>
</evidence>
<keyword evidence="8" id="KW-0157">Chromophore</keyword>
<dbReference type="PANTHER" id="PTHR28286">
    <property type="match status" value="1"/>
</dbReference>
<reference evidence="12 13" key="1">
    <citation type="submission" date="2012-05" db="EMBL/GenBank/DDBJ databases">
        <title>Finished chromosome of genome of Chamaesiphon sp. PCC 6605.</title>
        <authorList>
            <consortium name="US DOE Joint Genome Institute"/>
            <person name="Gugger M."/>
            <person name="Coursin T."/>
            <person name="Rippka R."/>
            <person name="Tandeau De Marsac N."/>
            <person name="Huntemann M."/>
            <person name="Wei C.-L."/>
            <person name="Han J."/>
            <person name="Detter J.C."/>
            <person name="Han C."/>
            <person name="Tapia R."/>
            <person name="Chen A."/>
            <person name="Kyrpides N."/>
            <person name="Mavromatis K."/>
            <person name="Markowitz V."/>
            <person name="Szeto E."/>
            <person name="Ivanova N."/>
            <person name="Pagani I."/>
            <person name="Pati A."/>
            <person name="Goodwin L."/>
            <person name="Nordberg H.P."/>
            <person name="Cantor M.N."/>
            <person name="Hua S.X."/>
            <person name="Woyke T."/>
            <person name="Kerfeld C.A."/>
        </authorList>
    </citation>
    <scope>NUCLEOTIDE SEQUENCE [LARGE SCALE GENOMIC DNA]</scope>
    <source>
        <strain evidence="13">ATCC 27169 / PCC 6605</strain>
    </source>
</reference>